<dbReference type="Proteomes" id="UP000824072">
    <property type="component" value="Unassembled WGS sequence"/>
</dbReference>
<dbReference type="InterPro" id="IPR036052">
    <property type="entry name" value="TrpB-like_PALP_sf"/>
</dbReference>
<dbReference type="GO" id="GO:0006535">
    <property type="term" value="P:cysteine biosynthetic process from serine"/>
    <property type="evidence" value="ECO:0007669"/>
    <property type="project" value="UniProtKB-UniRule"/>
</dbReference>
<evidence type="ECO:0000313" key="14">
    <source>
        <dbReference type="EMBL" id="HIU33727.1"/>
    </source>
</evidence>
<dbReference type="EC" id="2.5.1.47" evidence="4 12"/>
<feature type="binding site" evidence="10">
    <location>
        <position position="262"/>
    </location>
    <ligand>
        <name>pyridoxal 5'-phosphate</name>
        <dbReference type="ChEBI" id="CHEBI:597326"/>
    </ligand>
</feature>
<feature type="domain" description="Tryptophan synthase beta chain-like PALP" evidence="13">
    <location>
        <begin position="7"/>
        <end position="273"/>
    </location>
</feature>
<sequence>MYQSMEEMIGNTPIVRLGKLFPDREIYAKLELFNPAGSAKDRAALFMLDDFERRGLLPPGGTIIEPTSGNTGVALAALAARRGYKVILTMPDSMSLERRQLLKAYGARLVLTEGAKGMAGAVEKAEQLRKEIPGSVIAGQFENPANALAHERTTGPEIWAELGARLETLVAGVGTGGTLTGTARYLKGKNPALRAVAVEPAASPLLSEGKAGPHGLMGIGANFVPALLDRDLIDEIVPVREEEAHRMARRCAREEGLLIGISSAAALVAAERARGVTLAILPDGGERYLSTGIYEEEEK</sequence>
<evidence type="ECO:0000256" key="6">
    <source>
        <dbReference type="ARBA" id="ARBA00022679"/>
    </source>
</evidence>
<dbReference type="NCBIfam" id="TIGR01136">
    <property type="entry name" value="cysKM"/>
    <property type="match status" value="1"/>
</dbReference>
<dbReference type="Pfam" id="PF00291">
    <property type="entry name" value="PALP"/>
    <property type="match status" value="1"/>
</dbReference>
<dbReference type="FunFam" id="3.40.50.1100:FF:000006">
    <property type="entry name" value="Cysteine synthase"/>
    <property type="match status" value="1"/>
</dbReference>
<proteinExistence type="inferred from homology"/>
<comment type="pathway">
    <text evidence="2">Amino-acid biosynthesis; L-cysteine biosynthesis; L-cysteine from L-serine: step 2/2.</text>
</comment>
<comment type="catalytic activity">
    <reaction evidence="9 12">
        <text>O-acetyl-L-serine + hydrogen sulfide = L-cysteine + acetate</text>
        <dbReference type="Rhea" id="RHEA:14829"/>
        <dbReference type="ChEBI" id="CHEBI:29919"/>
        <dbReference type="ChEBI" id="CHEBI:30089"/>
        <dbReference type="ChEBI" id="CHEBI:35235"/>
        <dbReference type="ChEBI" id="CHEBI:58340"/>
        <dbReference type="EC" id="2.5.1.47"/>
    </reaction>
</comment>
<gene>
    <name evidence="14" type="primary">cysK</name>
    <name evidence="14" type="ORF">IAB02_04115</name>
</gene>
<dbReference type="EMBL" id="DVMU01000088">
    <property type="protein sequence ID" value="HIU33727.1"/>
    <property type="molecule type" value="Genomic_DNA"/>
</dbReference>
<feature type="binding site" evidence="10">
    <location>
        <begin position="174"/>
        <end position="178"/>
    </location>
    <ligand>
        <name>pyridoxal 5'-phosphate</name>
        <dbReference type="ChEBI" id="CHEBI:597326"/>
    </ligand>
</feature>
<feature type="modified residue" description="N6-(pyridoxal phosphate)lysine" evidence="11">
    <location>
        <position position="40"/>
    </location>
</feature>
<name>A0A9D1ICM9_9FIRM</name>
<evidence type="ECO:0000256" key="12">
    <source>
        <dbReference type="RuleBase" id="RU003985"/>
    </source>
</evidence>
<organism evidence="14 15">
    <name type="scientific">Candidatus Pullichristensenella excrementigallinarum</name>
    <dbReference type="NCBI Taxonomy" id="2840907"/>
    <lineage>
        <taxon>Bacteria</taxon>
        <taxon>Bacillati</taxon>
        <taxon>Bacillota</taxon>
        <taxon>Clostridia</taxon>
        <taxon>Candidatus Pullichristensenella</taxon>
    </lineage>
</organism>
<dbReference type="CDD" id="cd01561">
    <property type="entry name" value="CBS_like"/>
    <property type="match status" value="1"/>
</dbReference>
<evidence type="ECO:0000256" key="3">
    <source>
        <dbReference type="ARBA" id="ARBA00007103"/>
    </source>
</evidence>
<evidence type="ECO:0000256" key="1">
    <source>
        <dbReference type="ARBA" id="ARBA00001933"/>
    </source>
</evidence>
<evidence type="ECO:0000256" key="7">
    <source>
        <dbReference type="ARBA" id="ARBA00022898"/>
    </source>
</evidence>
<comment type="cofactor">
    <cofactor evidence="1 10 12">
        <name>pyridoxal 5'-phosphate</name>
        <dbReference type="ChEBI" id="CHEBI:597326"/>
    </cofactor>
</comment>
<dbReference type="InterPro" id="IPR001216">
    <property type="entry name" value="P-phosphate_BS"/>
</dbReference>
<reference evidence="14" key="1">
    <citation type="submission" date="2020-10" db="EMBL/GenBank/DDBJ databases">
        <authorList>
            <person name="Gilroy R."/>
        </authorList>
    </citation>
    <scope>NUCLEOTIDE SEQUENCE</scope>
    <source>
        <strain evidence="14">ChiHcec3-11533</strain>
    </source>
</reference>
<dbReference type="PROSITE" id="PS00901">
    <property type="entry name" value="CYS_SYNTHASE"/>
    <property type="match status" value="1"/>
</dbReference>
<keyword evidence="7 10" id="KW-0663">Pyridoxal phosphate</keyword>
<keyword evidence="8 12" id="KW-0198">Cysteine biosynthesis</keyword>
<dbReference type="Gene3D" id="3.40.50.1100">
    <property type="match status" value="2"/>
</dbReference>
<evidence type="ECO:0000256" key="2">
    <source>
        <dbReference type="ARBA" id="ARBA00004962"/>
    </source>
</evidence>
<evidence type="ECO:0000256" key="8">
    <source>
        <dbReference type="ARBA" id="ARBA00023192"/>
    </source>
</evidence>
<feature type="binding site" evidence="10">
    <location>
        <position position="70"/>
    </location>
    <ligand>
        <name>pyridoxal 5'-phosphate</name>
        <dbReference type="ChEBI" id="CHEBI:597326"/>
    </ligand>
</feature>
<dbReference type="AlphaFoldDB" id="A0A9D1ICM9"/>
<evidence type="ECO:0000256" key="4">
    <source>
        <dbReference type="ARBA" id="ARBA00012681"/>
    </source>
</evidence>
<evidence type="ECO:0000313" key="15">
    <source>
        <dbReference type="Proteomes" id="UP000824072"/>
    </source>
</evidence>
<reference evidence="14" key="2">
    <citation type="journal article" date="2021" name="PeerJ">
        <title>Extensive microbial diversity within the chicken gut microbiome revealed by metagenomics and culture.</title>
        <authorList>
            <person name="Gilroy R."/>
            <person name="Ravi A."/>
            <person name="Getino M."/>
            <person name="Pursley I."/>
            <person name="Horton D.L."/>
            <person name="Alikhan N.F."/>
            <person name="Baker D."/>
            <person name="Gharbi K."/>
            <person name="Hall N."/>
            <person name="Watson M."/>
            <person name="Adriaenssens E.M."/>
            <person name="Foster-Nyarko E."/>
            <person name="Jarju S."/>
            <person name="Secka A."/>
            <person name="Antonio M."/>
            <person name="Oren A."/>
            <person name="Chaudhuri R.R."/>
            <person name="La Ragione R."/>
            <person name="Hildebrand F."/>
            <person name="Pallen M.J."/>
        </authorList>
    </citation>
    <scope>NUCLEOTIDE SEQUENCE</scope>
    <source>
        <strain evidence="14">ChiHcec3-11533</strain>
    </source>
</reference>
<dbReference type="GO" id="GO:0004124">
    <property type="term" value="F:cysteine synthase activity"/>
    <property type="evidence" value="ECO:0007669"/>
    <property type="project" value="UniProtKB-UniRule"/>
</dbReference>
<dbReference type="SUPFAM" id="SSF53686">
    <property type="entry name" value="Tryptophan synthase beta subunit-like PLP-dependent enzymes"/>
    <property type="match status" value="1"/>
</dbReference>
<keyword evidence="5 12" id="KW-0028">Amino-acid biosynthesis</keyword>
<protein>
    <recommendedName>
        <fullName evidence="4 12">Cysteine synthase</fullName>
        <ecNumber evidence="4 12">2.5.1.47</ecNumber>
    </recommendedName>
</protein>
<keyword evidence="6 12" id="KW-0808">Transferase</keyword>
<dbReference type="InterPro" id="IPR005859">
    <property type="entry name" value="CysK"/>
</dbReference>
<dbReference type="PANTHER" id="PTHR10314">
    <property type="entry name" value="CYSTATHIONINE BETA-SYNTHASE"/>
    <property type="match status" value="1"/>
</dbReference>
<evidence type="ECO:0000256" key="5">
    <source>
        <dbReference type="ARBA" id="ARBA00022605"/>
    </source>
</evidence>
<evidence type="ECO:0000256" key="11">
    <source>
        <dbReference type="PIRSR" id="PIRSR605856-51"/>
    </source>
</evidence>
<dbReference type="InterPro" id="IPR005856">
    <property type="entry name" value="Cys_synth"/>
</dbReference>
<evidence type="ECO:0000256" key="10">
    <source>
        <dbReference type="PIRSR" id="PIRSR605856-50"/>
    </source>
</evidence>
<evidence type="ECO:0000259" key="13">
    <source>
        <dbReference type="Pfam" id="PF00291"/>
    </source>
</evidence>
<dbReference type="InterPro" id="IPR050214">
    <property type="entry name" value="Cys_Synth/Cystath_Beta-Synth"/>
</dbReference>
<evidence type="ECO:0000256" key="9">
    <source>
        <dbReference type="ARBA" id="ARBA00047931"/>
    </source>
</evidence>
<comment type="similarity">
    <text evidence="3 12">Belongs to the cysteine synthase/cystathionine beta-synthase family.</text>
</comment>
<accession>A0A9D1ICM9</accession>
<comment type="caution">
    <text evidence="14">The sequence shown here is derived from an EMBL/GenBank/DDBJ whole genome shotgun (WGS) entry which is preliminary data.</text>
</comment>
<dbReference type="InterPro" id="IPR001926">
    <property type="entry name" value="TrpB-like_PALP"/>
</dbReference>
<dbReference type="NCBIfam" id="TIGR01139">
    <property type="entry name" value="cysK"/>
    <property type="match status" value="1"/>
</dbReference>